<evidence type="ECO:0008006" key="4">
    <source>
        <dbReference type="Google" id="ProtNLM"/>
    </source>
</evidence>
<dbReference type="Proteomes" id="UP000815677">
    <property type="component" value="Unassembled WGS sequence"/>
</dbReference>
<proteinExistence type="predicted"/>
<sequence length="207" mass="22876">MLLQSVPVLAFASLLGVVFAAPRAVATADSLAVNVAVKDVAAAAKQNFTDITFYNVGAKGTAYRDSLLQFRDPQWTYSIQVIPDLAIPAPRSDDSIVFKMYNASYAGEYTFANKQRGDNLVRDTVDQRLATTYGTLPDVFQLQPAEEGTYLLKVPDQDLVAEVVMDSTSRNEPQKIVFKPANGSDCQRWIIGKMVGESSYRWNPWNP</sequence>
<feature type="chain" id="PRO_5046617530" description="Ricin B lectin domain-containing protein" evidence="1">
    <location>
        <begin position="21"/>
        <end position="207"/>
    </location>
</feature>
<gene>
    <name evidence="2" type="ORF">MCHLO_11334</name>
</gene>
<accession>A0ABQ0LTP2</accession>
<keyword evidence="3" id="KW-1185">Reference proteome</keyword>
<keyword evidence="1" id="KW-0732">Signal</keyword>
<dbReference type="EMBL" id="DF848677">
    <property type="protein sequence ID" value="GAT54483.1"/>
    <property type="molecule type" value="Genomic_DNA"/>
</dbReference>
<organism evidence="2 3">
    <name type="scientific">Mycena chlorophos</name>
    <name type="common">Agaric fungus</name>
    <name type="synonym">Agaricus chlorophos</name>
    <dbReference type="NCBI Taxonomy" id="658473"/>
    <lineage>
        <taxon>Eukaryota</taxon>
        <taxon>Fungi</taxon>
        <taxon>Dikarya</taxon>
        <taxon>Basidiomycota</taxon>
        <taxon>Agaricomycotina</taxon>
        <taxon>Agaricomycetes</taxon>
        <taxon>Agaricomycetidae</taxon>
        <taxon>Agaricales</taxon>
        <taxon>Marasmiineae</taxon>
        <taxon>Mycenaceae</taxon>
        <taxon>Mycena</taxon>
    </lineage>
</organism>
<feature type="signal peptide" evidence="1">
    <location>
        <begin position="1"/>
        <end position="20"/>
    </location>
</feature>
<protein>
    <recommendedName>
        <fullName evidence="4">Ricin B lectin domain-containing protein</fullName>
    </recommendedName>
</protein>
<name>A0ABQ0LTP2_MYCCL</name>
<evidence type="ECO:0000256" key="1">
    <source>
        <dbReference type="SAM" id="SignalP"/>
    </source>
</evidence>
<evidence type="ECO:0000313" key="2">
    <source>
        <dbReference type="EMBL" id="GAT54483.1"/>
    </source>
</evidence>
<reference evidence="2" key="1">
    <citation type="submission" date="2014-09" db="EMBL/GenBank/DDBJ databases">
        <title>Genome sequence of the luminous mushroom Mycena chlorophos for searching fungal bioluminescence genes.</title>
        <authorList>
            <person name="Tanaka Y."/>
            <person name="Kasuga D."/>
            <person name="Oba Y."/>
            <person name="Hase S."/>
            <person name="Sato K."/>
            <person name="Oba Y."/>
            <person name="Sakakibara Y."/>
        </authorList>
    </citation>
    <scope>NUCLEOTIDE SEQUENCE</scope>
</reference>
<evidence type="ECO:0000313" key="3">
    <source>
        <dbReference type="Proteomes" id="UP000815677"/>
    </source>
</evidence>